<sequence>MKNIKKQDLPTKICSICKRPFIWRKKWAKNWDEVKYCSERCRDTKELSAISTP</sequence>
<dbReference type="OrthoDB" id="27194at2"/>
<gene>
    <name evidence="1" type="ORF">EZ449_07000</name>
</gene>
<evidence type="ECO:0000313" key="1">
    <source>
        <dbReference type="EMBL" id="TCD11232.1"/>
    </source>
</evidence>
<keyword evidence="2" id="KW-1185">Reference proteome</keyword>
<organism evidence="1 2">
    <name type="scientific">Pedobacter frigidisoli</name>
    <dbReference type="NCBI Taxonomy" id="2530455"/>
    <lineage>
        <taxon>Bacteria</taxon>
        <taxon>Pseudomonadati</taxon>
        <taxon>Bacteroidota</taxon>
        <taxon>Sphingobacteriia</taxon>
        <taxon>Sphingobacteriales</taxon>
        <taxon>Sphingobacteriaceae</taxon>
        <taxon>Pedobacter</taxon>
    </lineage>
</organism>
<dbReference type="AlphaFoldDB" id="A0A4R0P6V3"/>
<evidence type="ECO:0000313" key="2">
    <source>
        <dbReference type="Proteomes" id="UP000291485"/>
    </source>
</evidence>
<protein>
    <submittedName>
        <fullName evidence="1">DUF2256 domain-containing protein</fullName>
    </submittedName>
</protein>
<proteinExistence type="predicted"/>
<comment type="caution">
    <text evidence="1">The sequence shown here is derived from an EMBL/GenBank/DDBJ whole genome shotgun (WGS) entry which is preliminary data.</text>
</comment>
<reference evidence="1 2" key="1">
    <citation type="submission" date="2019-02" db="EMBL/GenBank/DDBJ databases">
        <title>Pedobacter sp. RP-3-11 sp. nov., isolated from Arctic soil.</title>
        <authorList>
            <person name="Dahal R.H."/>
        </authorList>
    </citation>
    <scope>NUCLEOTIDE SEQUENCE [LARGE SCALE GENOMIC DNA]</scope>
    <source>
        <strain evidence="1 2">RP-3-11</strain>
    </source>
</reference>
<dbReference type="Proteomes" id="UP000291485">
    <property type="component" value="Unassembled WGS sequence"/>
</dbReference>
<dbReference type="Pfam" id="PF10013">
    <property type="entry name" value="DUF2256"/>
    <property type="match status" value="1"/>
</dbReference>
<dbReference type="PIRSF" id="PIRSF037205">
    <property type="entry name" value="UCP037205"/>
    <property type="match status" value="1"/>
</dbReference>
<name>A0A4R0P6V3_9SPHI</name>
<dbReference type="EMBL" id="SJSN01000004">
    <property type="protein sequence ID" value="TCD11232.1"/>
    <property type="molecule type" value="Genomic_DNA"/>
</dbReference>
<dbReference type="RefSeq" id="WP_131557247.1">
    <property type="nucleotide sequence ID" value="NZ_SJSN01000004.1"/>
</dbReference>
<dbReference type="PANTHER" id="PTHR37463:SF1">
    <property type="entry name" value="DUF2256 DOMAIN-CONTAINING PROTEIN"/>
    <property type="match status" value="1"/>
</dbReference>
<dbReference type="PANTHER" id="PTHR37463">
    <property type="entry name" value="GSL3115 PROTEIN"/>
    <property type="match status" value="1"/>
</dbReference>
<dbReference type="InterPro" id="IPR017136">
    <property type="entry name" value="UCP037205"/>
</dbReference>
<accession>A0A4R0P6V3</accession>